<keyword evidence="4 12" id="KW-0378">Hydrolase</keyword>
<evidence type="ECO:0000256" key="10">
    <source>
        <dbReference type="SAM" id="MobiDB-lite"/>
    </source>
</evidence>
<keyword evidence="8" id="KW-0238">DNA-binding</keyword>
<dbReference type="SUPFAM" id="SSF52980">
    <property type="entry name" value="Restriction endonuclease-like"/>
    <property type="match status" value="1"/>
</dbReference>
<dbReference type="InterPro" id="IPR006697">
    <property type="entry name" value="RecC"/>
</dbReference>
<keyword evidence="2" id="KW-0547">Nucleotide-binding</keyword>
<accession>A0A653A798</accession>
<dbReference type="GO" id="GO:0006310">
    <property type="term" value="P:DNA recombination"/>
    <property type="evidence" value="ECO:0007669"/>
    <property type="project" value="TreeGrafter"/>
</dbReference>
<dbReference type="EMBL" id="UPXX01000027">
    <property type="protein sequence ID" value="VBB43880.1"/>
    <property type="molecule type" value="Genomic_DNA"/>
</dbReference>
<sequence length="1115" mass="124149">MQTSNQPRPRLIVSNRLEALVEQLCAILEAPLSSPMAEETIVVQSQGMAHWLSMQLARRLGICANVRFPFPNALVEELFRKVMPGIPESSPFEPGVMTWRIMKVLGGFVNAPGVDSLKAYLGRGDDPLKALQLADRIADTFDQYLLFRPEMMLAWEAGDEAHWQAELWRRIRADAPPVHRAALAKRFFEAIHALPEPPPGFPERVAVFGISALPPFHLHVLRAAARWTELNVFLLNPSREFWGDVVSEREAGRLSRRSARPVEHLHLEGGNSLLASMGTLGRDFLDLLQEQDLEETACFEPEHPSTLLGRVQGDILALREGFGEVDAAGRPVKRQVVAGDDSIQIHACHGPLREMEVLHDVLLDLFERDPRLAPSDVLVMAPDIEAYAPYIRAVFDQPDEGASPKIPFSIADQGLRREGRLVEPFLAILALAGGRFRAGEVLEVLECPAVLAAFDFEEGDLGLIRRWVRESGVRWGIDGENRREKGLPAFPENTWQSGLERLLLGYAMPGQGEALFEGILPYDELEGSEAAVLGSLAEFLDRLFGHARGLGRPRPLEDWSRDLGLLLDTLFRPSPEDETEMTVIREALHRFSSDAGLAGFEDEVDVRTIRWVLARSFGRQGFGYGFMSGGVTFCAMLPMRSVPFKVICLTGLDHDAFPRSLRPPGFDLMAARPRRGDRSRRNDDRYLFLETLLSARRNLILTYVGRSARDNSPIPPSVLVMELLDYLETHFEPSSAQPPRGPEAAQAGGAEGEGAARMTDLCLTTHHLQAFHPEYFTNEGRLFSYGAAQAAAARRLQEDRRPPGAFITGPLLDEAGAVAREWTIEELKAFVVNPARFLLQRRLDLVLEEPETPLEDRELFELGGLERYQLRMDILSAREAGRDPARVYSAARAAGRLPHGPMGRAFFEAVEGEAAAFWEKTGPYLAGGPSPPLDVDLFLGGCRLTGRLGAVYPQGLVHYRAARLKARDRLRLWIEHLAWHSLAEADPPKPSVLAALEKRNKALVWTGRSYTPPEDASELLAKLLAWLQRGLERPLPFFPESSMAFAEGVLKRGDRPEAALERARRQWEEDAFSKGECSDPYFDLCFGSGDPLDEAFEDLAVDLCGPLLEHEEVLS</sequence>
<evidence type="ECO:0000256" key="9">
    <source>
        <dbReference type="ARBA" id="ARBA00023204"/>
    </source>
</evidence>
<evidence type="ECO:0000256" key="3">
    <source>
        <dbReference type="ARBA" id="ARBA00022763"/>
    </source>
</evidence>
<evidence type="ECO:0000259" key="11">
    <source>
        <dbReference type="Pfam" id="PF17946"/>
    </source>
</evidence>
<reference evidence="12" key="1">
    <citation type="submission" date="2018-07" db="EMBL/GenBank/DDBJ databases">
        <authorList>
            <consortium name="Genoscope - CEA"/>
            <person name="William W."/>
        </authorList>
    </citation>
    <scope>NUCLEOTIDE SEQUENCE</scope>
    <source>
        <strain evidence="12">IK1</strain>
    </source>
</reference>
<dbReference type="GO" id="GO:0008854">
    <property type="term" value="F:exodeoxyribonuclease V activity"/>
    <property type="evidence" value="ECO:0007669"/>
    <property type="project" value="UniProtKB-EC"/>
</dbReference>
<dbReference type="CDD" id="cd22353">
    <property type="entry name" value="RecC_C-like"/>
    <property type="match status" value="1"/>
</dbReference>
<evidence type="ECO:0000256" key="6">
    <source>
        <dbReference type="ARBA" id="ARBA00022839"/>
    </source>
</evidence>
<keyword evidence="9" id="KW-0234">DNA repair</keyword>
<dbReference type="PANTHER" id="PTHR30591:SF1">
    <property type="entry name" value="RECBCD ENZYME SUBUNIT RECC"/>
    <property type="match status" value="1"/>
</dbReference>
<dbReference type="SUPFAM" id="SSF52540">
    <property type="entry name" value="P-loop containing nucleoside triphosphate hydrolases"/>
    <property type="match status" value="2"/>
</dbReference>
<organism evidence="12">
    <name type="scientific">Uncultured Desulfatiglans sp</name>
    <dbReference type="NCBI Taxonomy" id="1748965"/>
    <lineage>
        <taxon>Bacteria</taxon>
        <taxon>Pseudomonadati</taxon>
        <taxon>Thermodesulfobacteriota</taxon>
        <taxon>Desulfobacteria</taxon>
        <taxon>Desulfatiglandales</taxon>
        <taxon>Desulfatiglandaceae</taxon>
        <taxon>Desulfatiglans</taxon>
        <taxon>environmental samples</taxon>
    </lineage>
</organism>
<proteinExistence type="inferred from homology"/>
<dbReference type="EC" id="3.1.11.5" evidence="12"/>
<dbReference type="GO" id="GO:0003677">
    <property type="term" value="F:DNA binding"/>
    <property type="evidence" value="ECO:0007669"/>
    <property type="project" value="UniProtKB-KW"/>
</dbReference>
<dbReference type="Gene3D" id="3.40.50.10930">
    <property type="match status" value="1"/>
</dbReference>
<dbReference type="Gene3D" id="3.40.50.300">
    <property type="entry name" value="P-loop containing nucleotide triphosphate hydrolases"/>
    <property type="match status" value="2"/>
</dbReference>
<dbReference type="InterPro" id="IPR027417">
    <property type="entry name" value="P-loop_NTPase"/>
</dbReference>
<feature type="domain" description="RecC C-terminal" evidence="11">
    <location>
        <begin position="820"/>
        <end position="1047"/>
    </location>
</feature>
<dbReference type="GO" id="GO:0005524">
    <property type="term" value="F:ATP binding"/>
    <property type="evidence" value="ECO:0007669"/>
    <property type="project" value="UniProtKB-KW"/>
</dbReference>
<dbReference type="GO" id="GO:0004386">
    <property type="term" value="F:helicase activity"/>
    <property type="evidence" value="ECO:0007669"/>
    <property type="project" value="UniProtKB-KW"/>
</dbReference>
<dbReference type="InterPro" id="IPR011335">
    <property type="entry name" value="Restrct_endonuc-II-like"/>
</dbReference>
<keyword evidence="6" id="KW-0269">Exonuclease</keyword>
<name>A0A653A798_UNCDX</name>
<feature type="compositionally biased region" description="Low complexity" evidence="10">
    <location>
        <begin position="742"/>
        <end position="753"/>
    </location>
</feature>
<dbReference type="InterPro" id="IPR041500">
    <property type="entry name" value="RecC_C"/>
</dbReference>
<dbReference type="PIRSF" id="PIRSF000980">
    <property type="entry name" value="RecC"/>
    <property type="match status" value="1"/>
</dbReference>
<protein>
    <submittedName>
        <fullName evidence="12">DNA helicase/exodeoxyribonuclease V, gamma subunit</fullName>
        <ecNumber evidence="12">3.1.11.5</ecNumber>
    </submittedName>
</protein>
<dbReference type="GO" id="GO:0009338">
    <property type="term" value="C:exodeoxyribonuclease V complex"/>
    <property type="evidence" value="ECO:0007669"/>
    <property type="project" value="InterPro"/>
</dbReference>
<evidence type="ECO:0000256" key="4">
    <source>
        <dbReference type="ARBA" id="ARBA00022801"/>
    </source>
</evidence>
<keyword evidence="3" id="KW-0227">DNA damage</keyword>
<feature type="region of interest" description="Disordered" evidence="10">
    <location>
        <begin position="732"/>
        <end position="753"/>
    </location>
</feature>
<dbReference type="NCBIfam" id="TIGR01450">
    <property type="entry name" value="recC"/>
    <property type="match status" value="1"/>
</dbReference>
<dbReference type="PANTHER" id="PTHR30591">
    <property type="entry name" value="RECBCD ENZYME SUBUNIT RECC"/>
    <property type="match status" value="1"/>
</dbReference>
<evidence type="ECO:0000256" key="5">
    <source>
        <dbReference type="ARBA" id="ARBA00022806"/>
    </source>
</evidence>
<dbReference type="Gene3D" id="1.10.10.160">
    <property type="match status" value="1"/>
</dbReference>
<gene>
    <name evidence="12" type="ORF">TRIP_B330070</name>
</gene>
<dbReference type="AlphaFoldDB" id="A0A653A798"/>
<dbReference type="GO" id="GO:0006281">
    <property type="term" value="P:DNA repair"/>
    <property type="evidence" value="ECO:0007669"/>
    <property type="project" value="UniProtKB-KW"/>
</dbReference>
<keyword evidence="7" id="KW-0067">ATP-binding</keyword>
<keyword evidence="1" id="KW-0540">Nuclease</keyword>
<evidence type="ECO:0000256" key="1">
    <source>
        <dbReference type="ARBA" id="ARBA00022722"/>
    </source>
</evidence>
<dbReference type="Pfam" id="PF17946">
    <property type="entry name" value="RecC_C"/>
    <property type="match status" value="1"/>
</dbReference>
<dbReference type="InterPro" id="IPR013986">
    <property type="entry name" value="DExx_box_DNA_helicase_dom_sf"/>
</dbReference>
<dbReference type="HAMAP" id="MF_01486">
    <property type="entry name" value="RecC"/>
    <property type="match status" value="1"/>
</dbReference>
<evidence type="ECO:0000313" key="12">
    <source>
        <dbReference type="EMBL" id="VBB43880.1"/>
    </source>
</evidence>
<dbReference type="Gene3D" id="1.10.10.990">
    <property type="match status" value="1"/>
</dbReference>
<evidence type="ECO:0000256" key="7">
    <source>
        <dbReference type="ARBA" id="ARBA00022840"/>
    </source>
</evidence>
<evidence type="ECO:0000256" key="2">
    <source>
        <dbReference type="ARBA" id="ARBA00022741"/>
    </source>
</evidence>
<keyword evidence="5 12" id="KW-0347">Helicase</keyword>
<dbReference type="Pfam" id="PF04257">
    <property type="entry name" value="Exonuc_V_gamma"/>
    <property type="match status" value="1"/>
</dbReference>
<evidence type="ECO:0000256" key="8">
    <source>
        <dbReference type="ARBA" id="ARBA00023125"/>
    </source>
</evidence>